<gene>
    <name evidence="1" type="ORF">HAZT_HAZT003042</name>
</gene>
<reference evidence="1" key="3">
    <citation type="submission" date="2019-06" db="EMBL/GenBank/DDBJ databases">
        <authorList>
            <person name="Poynton C."/>
            <person name="Hasenbein S."/>
            <person name="Benoit J.B."/>
            <person name="Sepulveda M.S."/>
            <person name="Poelchau M.F."/>
            <person name="Murali S.C."/>
            <person name="Chen S."/>
            <person name="Glastad K.M."/>
            <person name="Werren J.H."/>
            <person name="Vineis J.H."/>
            <person name="Bowen J.L."/>
            <person name="Friedrich M."/>
            <person name="Jones J."/>
            <person name="Robertson H.M."/>
            <person name="Feyereisen R."/>
            <person name="Mechler-Hickson A."/>
            <person name="Mathers N."/>
            <person name="Lee C.E."/>
            <person name="Colbourne J.K."/>
            <person name="Biales A."/>
            <person name="Johnston J.S."/>
            <person name="Wellborn G.A."/>
            <person name="Rosendale A.J."/>
            <person name="Cridge A.G."/>
            <person name="Munoz-Torres M.C."/>
            <person name="Bain P.A."/>
            <person name="Manny A.R."/>
            <person name="Major K.M."/>
            <person name="Lambert F.N."/>
            <person name="Vulpe C.D."/>
            <person name="Tuck P."/>
            <person name="Blalock B.J."/>
            <person name="Lin Y.-Y."/>
            <person name="Smith M.E."/>
            <person name="Ochoa-Acuna H."/>
            <person name="Chen M.-J.M."/>
            <person name="Childers C.P."/>
            <person name="Qu J."/>
            <person name="Dugan S."/>
            <person name="Lee S.L."/>
            <person name="Chao H."/>
            <person name="Dinh H."/>
            <person name="Han Y."/>
            <person name="Doddapaneni H."/>
            <person name="Worley K.C."/>
            <person name="Muzny D.M."/>
            <person name="Gibbs R.A."/>
            <person name="Richards S."/>
        </authorList>
    </citation>
    <scope>NUCLEOTIDE SEQUENCE</scope>
    <source>
        <strain evidence="1">HAZT.00-mixed</strain>
        <tissue evidence="1">Whole organism</tissue>
    </source>
</reference>
<evidence type="ECO:0000313" key="1">
    <source>
        <dbReference type="EMBL" id="KAA0202985.1"/>
    </source>
</evidence>
<dbReference type="EMBL" id="JQDR03002628">
    <property type="protein sequence ID" value="KAA0202985.1"/>
    <property type="molecule type" value="Genomic_DNA"/>
</dbReference>
<comment type="caution">
    <text evidence="1">The sequence shown here is derived from an EMBL/GenBank/DDBJ whole genome shotgun (WGS) entry which is preliminary data.</text>
</comment>
<name>A0A6A0HDA5_HYAAZ</name>
<reference evidence="1" key="1">
    <citation type="submission" date="2014-08" db="EMBL/GenBank/DDBJ databases">
        <authorList>
            <person name="Murali S."/>
            <person name="Richards S."/>
            <person name="Bandaranaike D."/>
            <person name="Bellair M."/>
            <person name="Blankenburg K."/>
            <person name="Chao H."/>
            <person name="Dinh H."/>
            <person name="Doddapaneni H."/>
            <person name="Dugan-Rocha S."/>
            <person name="Elkadiri S."/>
            <person name="Gnanaolivu R."/>
            <person name="Hughes D."/>
            <person name="Lee S."/>
            <person name="Li M."/>
            <person name="Ming W."/>
            <person name="Munidasa M."/>
            <person name="Muniz J."/>
            <person name="Nguyen L."/>
            <person name="Osuji N."/>
            <person name="Pu L.-L."/>
            <person name="Puazo M."/>
            <person name="Skinner E."/>
            <person name="Qu C."/>
            <person name="Quiroz J."/>
            <person name="Raj R."/>
            <person name="Weissenberger G."/>
            <person name="Xin Y."/>
            <person name="Zou X."/>
            <person name="Han Y."/>
            <person name="Worley K."/>
            <person name="Muzny D."/>
            <person name="Gibbs R."/>
        </authorList>
    </citation>
    <scope>NUCLEOTIDE SEQUENCE</scope>
    <source>
        <strain evidence="1">HAZT.00-mixed</strain>
        <tissue evidence="1">Whole organism</tissue>
    </source>
</reference>
<proteinExistence type="predicted"/>
<dbReference type="OrthoDB" id="6377110at2759"/>
<accession>A0A6A0HDA5</accession>
<dbReference type="Proteomes" id="UP000711488">
    <property type="component" value="Unassembled WGS sequence"/>
</dbReference>
<organism evidence="1">
    <name type="scientific">Hyalella azteca</name>
    <name type="common">Amphipod</name>
    <dbReference type="NCBI Taxonomy" id="294128"/>
    <lineage>
        <taxon>Eukaryota</taxon>
        <taxon>Metazoa</taxon>
        <taxon>Ecdysozoa</taxon>
        <taxon>Arthropoda</taxon>
        <taxon>Crustacea</taxon>
        <taxon>Multicrustacea</taxon>
        <taxon>Malacostraca</taxon>
        <taxon>Eumalacostraca</taxon>
        <taxon>Peracarida</taxon>
        <taxon>Amphipoda</taxon>
        <taxon>Senticaudata</taxon>
        <taxon>Talitrida</taxon>
        <taxon>Talitroidea</taxon>
        <taxon>Hyalellidae</taxon>
        <taxon>Hyalella</taxon>
    </lineage>
</organism>
<reference evidence="1" key="2">
    <citation type="journal article" date="2018" name="Environ. Sci. Technol.">
        <title>The Toxicogenome of Hyalella azteca: A Model for Sediment Ecotoxicology and Evolutionary Toxicology.</title>
        <authorList>
            <person name="Poynton H.C."/>
            <person name="Hasenbein S."/>
            <person name="Benoit J.B."/>
            <person name="Sepulveda M.S."/>
            <person name="Poelchau M.F."/>
            <person name="Hughes D.S.T."/>
            <person name="Murali S.C."/>
            <person name="Chen S."/>
            <person name="Glastad K.M."/>
            <person name="Goodisman M.A.D."/>
            <person name="Werren J.H."/>
            <person name="Vineis J.H."/>
            <person name="Bowen J.L."/>
            <person name="Friedrich M."/>
            <person name="Jones J."/>
            <person name="Robertson H.M."/>
            <person name="Feyereisen R."/>
            <person name="Mechler-Hickson A."/>
            <person name="Mathers N."/>
            <person name="Lee C.E."/>
            <person name="Colbourne J.K."/>
            <person name="Biales A."/>
            <person name="Johnston J.S."/>
            <person name="Wellborn G.A."/>
            <person name="Rosendale A.J."/>
            <person name="Cridge A.G."/>
            <person name="Munoz-Torres M.C."/>
            <person name="Bain P.A."/>
            <person name="Manny A.R."/>
            <person name="Major K.M."/>
            <person name="Lambert F.N."/>
            <person name="Vulpe C.D."/>
            <person name="Tuck P."/>
            <person name="Blalock B.J."/>
            <person name="Lin Y.Y."/>
            <person name="Smith M.E."/>
            <person name="Ochoa-Acuna H."/>
            <person name="Chen M.M."/>
            <person name="Childers C.P."/>
            <person name="Qu J."/>
            <person name="Dugan S."/>
            <person name="Lee S.L."/>
            <person name="Chao H."/>
            <person name="Dinh H."/>
            <person name="Han Y."/>
            <person name="Doddapaneni H."/>
            <person name="Worley K.C."/>
            <person name="Muzny D.M."/>
            <person name="Gibbs R.A."/>
            <person name="Richards S."/>
        </authorList>
    </citation>
    <scope>NUCLEOTIDE SEQUENCE</scope>
    <source>
        <strain evidence="1">HAZT.00-mixed</strain>
        <tissue evidence="1">Whole organism</tissue>
    </source>
</reference>
<sequence length="136" mass="15377">MGVPAVNSVDSSFPGNLLPSNFFEDVKKEEFDIEDLESFEDAFRDIDFDLIQSEDLDMSDVRPENSNASGFSLGNDCDPFSLVLENGEATSYKRLRALLVLFKILRRRCLKSMLEEYLLSCRACLLKLVTALLQPL</sequence>
<dbReference type="AlphaFoldDB" id="A0A6A0HDA5"/>
<protein>
    <submittedName>
        <fullName evidence="1">Uncharacterized protein</fullName>
    </submittedName>
</protein>